<evidence type="ECO:0000313" key="8">
    <source>
        <dbReference type="Proteomes" id="UP000683360"/>
    </source>
</evidence>
<sequence>MVQISANVQRAVALVVGCLCMAIAGSVYCYGVYIVSVKKHYNYTQSAVELFGSTSNFGISLGFPAGMMCERFGGRWASLAGLLISSLGYMLLWSTTLMSHFYSTKSALQAVYFFVAGFGAIFLYMAAMTTNSINFNPKHRGKIVGILDASFSAGPAIMALLYGKIFAAGHVHDEENQNLGGFYLTTAISFSVIGIMGVSFLNSHPYEGERQIDEISLRVNESTIAGTFEVVGDTGPPIRNVTGLKLLLRFDYHFIAWSYIFCAGLQLMFQNNIQTYLKTFDLEEYTTLFGTVNPVCGVLSKFVVGFVSDMIVTKVPRVALLLIFNIVQTITLTLCIFFSDQFVMLVAALLVIGLANGAVWCLTPTMISEFYGLKYFGRNWGATIFGNAIGGFVVQQVYGWTYDNSIRIKGATDCKAGVHCFTWSFAMAAVLSFCACIFNIGLLQYQNDIKNRQSRTQNEPRTEL</sequence>
<feature type="transmembrane region" description="Helical" evidence="5">
    <location>
        <begin position="421"/>
        <end position="445"/>
    </location>
</feature>
<dbReference type="InterPro" id="IPR036259">
    <property type="entry name" value="MFS_trans_sf"/>
</dbReference>
<evidence type="ECO:0000256" key="1">
    <source>
        <dbReference type="ARBA" id="ARBA00004141"/>
    </source>
</evidence>
<feature type="transmembrane region" description="Helical" evidence="5">
    <location>
        <begin position="182"/>
        <end position="201"/>
    </location>
</feature>
<evidence type="ECO:0000256" key="2">
    <source>
        <dbReference type="ARBA" id="ARBA00022692"/>
    </source>
</evidence>
<keyword evidence="2 5" id="KW-0812">Transmembrane</keyword>
<dbReference type="GO" id="GO:0016020">
    <property type="term" value="C:membrane"/>
    <property type="evidence" value="ECO:0007669"/>
    <property type="project" value="UniProtKB-SubCell"/>
</dbReference>
<keyword evidence="4 5" id="KW-0472">Membrane</keyword>
<evidence type="ECO:0000256" key="4">
    <source>
        <dbReference type="ARBA" id="ARBA00023136"/>
    </source>
</evidence>
<dbReference type="InterPro" id="IPR020846">
    <property type="entry name" value="MFS_dom"/>
</dbReference>
<evidence type="ECO:0000313" key="7">
    <source>
        <dbReference type="EMBL" id="CAG2194404.1"/>
    </source>
</evidence>
<feature type="transmembrane region" description="Helical" evidence="5">
    <location>
        <begin position="379"/>
        <end position="401"/>
    </location>
</feature>
<feature type="domain" description="Major facilitator superfamily (MFS) profile" evidence="6">
    <location>
        <begin position="10"/>
        <end position="447"/>
    </location>
</feature>
<dbReference type="PROSITE" id="PS50850">
    <property type="entry name" value="MFS"/>
    <property type="match status" value="1"/>
</dbReference>
<name>A0A8S3QE42_MYTED</name>
<accession>A0A8S3QE42</accession>
<dbReference type="OrthoDB" id="6089360at2759"/>
<proteinExistence type="predicted"/>
<comment type="caution">
    <text evidence="7">The sequence shown here is derived from an EMBL/GenBank/DDBJ whole genome shotgun (WGS) entry which is preliminary data.</text>
</comment>
<dbReference type="SUPFAM" id="SSF103473">
    <property type="entry name" value="MFS general substrate transporter"/>
    <property type="match status" value="1"/>
</dbReference>
<feature type="transmembrane region" description="Helical" evidence="5">
    <location>
        <begin position="79"/>
        <end position="98"/>
    </location>
</feature>
<dbReference type="EMBL" id="CAJPWZ010000477">
    <property type="protein sequence ID" value="CAG2194404.1"/>
    <property type="molecule type" value="Genomic_DNA"/>
</dbReference>
<gene>
    <name evidence="7" type="ORF">MEDL_9454</name>
</gene>
<feature type="transmembrane region" description="Helical" evidence="5">
    <location>
        <begin position="345"/>
        <end position="367"/>
    </location>
</feature>
<feature type="transmembrane region" description="Helical" evidence="5">
    <location>
        <begin position="12"/>
        <end position="35"/>
    </location>
</feature>
<dbReference type="Gene3D" id="1.20.1250.20">
    <property type="entry name" value="MFS general substrate transporter like domains"/>
    <property type="match status" value="2"/>
</dbReference>
<dbReference type="Pfam" id="PF07690">
    <property type="entry name" value="MFS_1"/>
    <property type="match status" value="1"/>
</dbReference>
<dbReference type="PANTHER" id="PTHR21576:SF158">
    <property type="entry name" value="RIBOSOMAL RNA-PROCESSING PROTEIN 12-LIKE CONSERVED DOMAIN-CONTAINING PROTEIN"/>
    <property type="match status" value="1"/>
</dbReference>
<comment type="subcellular location">
    <subcellularLocation>
        <location evidence="1">Membrane</location>
        <topology evidence="1">Multi-pass membrane protein</topology>
    </subcellularLocation>
</comment>
<feature type="transmembrane region" description="Helical" evidence="5">
    <location>
        <begin position="143"/>
        <end position="162"/>
    </location>
</feature>
<reference evidence="7" key="1">
    <citation type="submission" date="2021-03" db="EMBL/GenBank/DDBJ databases">
        <authorList>
            <person name="Bekaert M."/>
        </authorList>
    </citation>
    <scope>NUCLEOTIDE SEQUENCE</scope>
</reference>
<feature type="transmembrane region" description="Helical" evidence="5">
    <location>
        <begin position="110"/>
        <end position="131"/>
    </location>
</feature>
<keyword evidence="8" id="KW-1185">Reference proteome</keyword>
<dbReference type="PANTHER" id="PTHR21576">
    <property type="entry name" value="UNCHARACTERIZED NODULIN-LIKE PROTEIN"/>
    <property type="match status" value="1"/>
</dbReference>
<dbReference type="InterPro" id="IPR011701">
    <property type="entry name" value="MFS"/>
</dbReference>
<feature type="transmembrane region" description="Helical" evidence="5">
    <location>
        <begin position="254"/>
        <end position="273"/>
    </location>
</feature>
<evidence type="ECO:0000259" key="6">
    <source>
        <dbReference type="PROSITE" id="PS50850"/>
    </source>
</evidence>
<feature type="transmembrane region" description="Helical" evidence="5">
    <location>
        <begin position="319"/>
        <end position="339"/>
    </location>
</feature>
<keyword evidence="3 5" id="KW-1133">Transmembrane helix</keyword>
<evidence type="ECO:0000256" key="5">
    <source>
        <dbReference type="SAM" id="Phobius"/>
    </source>
</evidence>
<organism evidence="7 8">
    <name type="scientific">Mytilus edulis</name>
    <name type="common">Blue mussel</name>
    <dbReference type="NCBI Taxonomy" id="6550"/>
    <lineage>
        <taxon>Eukaryota</taxon>
        <taxon>Metazoa</taxon>
        <taxon>Spiralia</taxon>
        <taxon>Lophotrochozoa</taxon>
        <taxon>Mollusca</taxon>
        <taxon>Bivalvia</taxon>
        <taxon>Autobranchia</taxon>
        <taxon>Pteriomorphia</taxon>
        <taxon>Mytilida</taxon>
        <taxon>Mytiloidea</taxon>
        <taxon>Mytilidae</taxon>
        <taxon>Mytilinae</taxon>
        <taxon>Mytilus</taxon>
    </lineage>
</organism>
<dbReference type="AlphaFoldDB" id="A0A8S3QE42"/>
<protein>
    <recommendedName>
        <fullName evidence="6">Major facilitator superfamily (MFS) profile domain-containing protein</fullName>
    </recommendedName>
</protein>
<dbReference type="GO" id="GO:0022857">
    <property type="term" value="F:transmembrane transporter activity"/>
    <property type="evidence" value="ECO:0007669"/>
    <property type="project" value="InterPro"/>
</dbReference>
<dbReference type="Proteomes" id="UP000683360">
    <property type="component" value="Unassembled WGS sequence"/>
</dbReference>
<evidence type="ECO:0000256" key="3">
    <source>
        <dbReference type="ARBA" id="ARBA00022989"/>
    </source>
</evidence>